<feature type="domain" description="DUF7730" evidence="1">
    <location>
        <begin position="148"/>
        <end position="328"/>
    </location>
</feature>
<reference evidence="2" key="1">
    <citation type="journal article" date="2023" name="Mol. Phylogenet. Evol.">
        <title>Genome-scale phylogeny and comparative genomics of the fungal order Sordariales.</title>
        <authorList>
            <person name="Hensen N."/>
            <person name="Bonometti L."/>
            <person name="Westerberg I."/>
            <person name="Brannstrom I.O."/>
            <person name="Guillou S."/>
            <person name="Cros-Aarteil S."/>
            <person name="Calhoun S."/>
            <person name="Haridas S."/>
            <person name="Kuo A."/>
            <person name="Mondo S."/>
            <person name="Pangilinan J."/>
            <person name="Riley R."/>
            <person name="LaButti K."/>
            <person name="Andreopoulos B."/>
            <person name="Lipzen A."/>
            <person name="Chen C."/>
            <person name="Yan M."/>
            <person name="Daum C."/>
            <person name="Ng V."/>
            <person name="Clum A."/>
            <person name="Steindorff A."/>
            <person name="Ohm R.A."/>
            <person name="Martin F."/>
            <person name="Silar P."/>
            <person name="Natvig D.O."/>
            <person name="Lalanne C."/>
            <person name="Gautier V."/>
            <person name="Ament-Velasquez S.L."/>
            <person name="Kruys A."/>
            <person name="Hutchinson M.I."/>
            <person name="Powell A.J."/>
            <person name="Barry K."/>
            <person name="Miller A.N."/>
            <person name="Grigoriev I.V."/>
            <person name="Debuchy R."/>
            <person name="Gladieux P."/>
            <person name="Hiltunen Thoren M."/>
            <person name="Johannesson H."/>
        </authorList>
    </citation>
    <scope>NUCLEOTIDE SEQUENCE</scope>
    <source>
        <strain evidence="2">PSN324</strain>
    </source>
</reference>
<sequence>MTPNEPPSSTSRSAFRASIVSTASPQLTSPFFSFLPREIRDLIYIELWKTSSLRRHITAEKVAITTYPAPPEQVNQISWHHVPCRTDPTAEDVRFESFRRSRGGSPEEAVWLVRLRSEWCLHWACEESTAQWMKTPKAALLQHLAEEDQSGDGEGTRYTGGDIWGTAEPTGFMNTLLACKRMYLECLPSLYSNTTFIFTDLIEASAFLTLYSNQHELYPIRSLELCIRTSQLMTELYYPSVELGAAGDEGPPASFGDSAHPGLSMENNPWQAICDRLVELPNLQSLRIWFDTRDLRDWHKRVSEARFFQRLFDVRVGQKEKFVLGLPLLPAAAKRGLPNHHFLEGEVVQDAPFVVVRGPRPNNWRVHLMASGLRGSG</sequence>
<name>A0AAV9HPL9_9PEZI</name>
<organism evidence="2 3">
    <name type="scientific">Cladorrhinum samala</name>
    <dbReference type="NCBI Taxonomy" id="585594"/>
    <lineage>
        <taxon>Eukaryota</taxon>
        <taxon>Fungi</taxon>
        <taxon>Dikarya</taxon>
        <taxon>Ascomycota</taxon>
        <taxon>Pezizomycotina</taxon>
        <taxon>Sordariomycetes</taxon>
        <taxon>Sordariomycetidae</taxon>
        <taxon>Sordariales</taxon>
        <taxon>Podosporaceae</taxon>
        <taxon>Cladorrhinum</taxon>
    </lineage>
</organism>
<evidence type="ECO:0000313" key="2">
    <source>
        <dbReference type="EMBL" id="KAK4460896.1"/>
    </source>
</evidence>
<gene>
    <name evidence="2" type="ORF">QBC42DRAFT_228547</name>
</gene>
<dbReference type="Pfam" id="PF24864">
    <property type="entry name" value="DUF7730"/>
    <property type="match status" value="1"/>
</dbReference>
<protein>
    <recommendedName>
        <fullName evidence="1">DUF7730 domain-containing protein</fullName>
    </recommendedName>
</protein>
<accession>A0AAV9HPL9</accession>
<dbReference type="PANTHER" id="PTHR38790">
    <property type="entry name" value="2EXR DOMAIN-CONTAINING PROTEIN-RELATED"/>
    <property type="match status" value="1"/>
</dbReference>
<evidence type="ECO:0000313" key="3">
    <source>
        <dbReference type="Proteomes" id="UP001321749"/>
    </source>
</evidence>
<reference evidence="2" key="2">
    <citation type="submission" date="2023-06" db="EMBL/GenBank/DDBJ databases">
        <authorList>
            <consortium name="Lawrence Berkeley National Laboratory"/>
            <person name="Mondo S.J."/>
            <person name="Hensen N."/>
            <person name="Bonometti L."/>
            <person name="Westerberg I."/>
            <person name="Brannstrom I.O."/>
            <person name="Guillou S."/>
            <person name="Cros-Aarteil S."/>
            <person name="Calhoun S."/>
            <person name="Haridas S."/>
            <person name="Kuo A."/>
            <person name="Pangilinan J."/>
            <person name="Riley R."/>
            <person name="Labutti K."/>
            <person name="Andreopoulos B."/>
            <person name="Lipzen A."/>
            <person name="Chen C."/>
            <person name="Yanf M."/>
            <person name="Daum C."/>
            <person name="Ng V."/>
            <person name="Clum A."/>
            <person name="Steindorff A."/>
            <person name="Ohm R."/>
            <person name="Martin F."/>
            <person name="Silar P."/>
            <person name="Natvig D."/>
            <person name="Lalanne C."/>
            <person name="Gautier V."/>
            <person name="Ament-Velasquez S.L."/>
            <person name="Kruys A."/>
            <person name="Hutchinson M.I."/>
            <person name="Powell A.J."/>
            <person name="Barry K."/>
            <person name="Miller A.N."/>
            <person name="Grigoriev I.V."/>
            <person name="Debuchy R."/>
            <person name="Gladieux P."/>
            <person name="Thoren M.H."/>
            <person name="Johannesson H."/>
        </authorList>
    </citation>
    <scope>NUCLEOTIDE SEQUENCE</scope>
    <source>
        <strain evidence="2">PSN324</strain>
    </source>
</reference>
<proteinExistence type="predicted"/>
<dbReference type="Proteomes" id="UP001321749">
    <property type="component" value="Unassembled WGS sequence"/>
</dbReference>
<keyword evidence="3" id="KW-1185">Reference proteome</keyword>
<evidence type="ECO:0000259" key="1">
    <source>
        <dbReference type="Pfam" id="PF24864"/>
    </source>
</evidence>
<dbReference type="InterPro" id="IPR056632">
    <property type="entry name" value="DUF7730"/>
</dbReference>
<dbReference type="EMBL" id="MU865002">
    <property type="protein sequence ID" value="KAK4460896.1"/>
    <property type="molecule type" value="Genomic_DNA"/>
</dbReference>
<comment type="caution">
    <text evidence="2">The sequence shown here is derived from an EMBL/GenBank/DDBJ whole genome shotgun (WGS) entry which is preliminary data.</text>
</comment>
<dbReference type="AlphaFoldDB" id="A0AAV9HPL9"/>